<dbReference type="InterPro" id="IPR029062">
    <property type="entry name" value="Class_I_gatase-like"/>
</dbReference>
<proteinExistence type="predicted"/>
<dbReference type="PANTHER" id="PTHR48094">
    <property type="entry name" value="PROTEIN/NUCLEIC ACID DEGLYCASE DJ-1-RELATED"/>
    <property type="match status" value="1"/>
</dbReference>
<evidence type="ECO:0000313" key="1">
    <source>
        <dbReference type="EMBL" id="GMI31265.1"/>
    </source>
</evidence>
<dbReference type="EMBL" id="BRYB01001691">
    <property type="protein sequence ID" value="GMI31265.1"/>
    <property type="molecule type" value="Genomic_DNA"/>
</dbReference>
<reference evidence="1 2" key="1">
    <citation type="journal article" date="2023" name="Commun. Biol.">
        <title>Genome analysis of Parmales, the sister group of diatoms, reveals the evolutionary specialization of diatoms from phago-mixotrophs to photoautotrophs.</title>
        <authorList>
            <person name="Ban H."/>
            <person name="Sato S."/>
            <person name="Yoshikawa S."/>
            <person name="Yamada K."/>
            <person name="Nakamura Y."/>
            <person name="Ichinomiya M."/>
            <person name="Sato N."/>
            <person name="Blanc-Mathieu R."/>
            <person name="Endo H."/>
            <person name="Kuwata A."/>
            <person name="Ogata H."/>
        </authorList>
    </citation>
    <scope>NUCLEOTIDE SEQUENCE [LARGE SCALE GENOMIC DNA]</scope>
</reference>
<organism evidence="1 2">
    <name type="scientific">Tetraparma gracilis</name>
    <dbReference type="NCBI Taxonomy" id="2962635"/>
    <lineage>
        <taxon>Eukaryota</taxon>
        <taxon>Sar</taxon>
        <taxon>Stramenopiles</taxon>
        <taxon>Ochrophyta</taxon>
        <taxon>Bolidophyceae</taxon>
        <taxon>Parmales</taxon>
        <taxon>Triparmaceae</taxon>
        <taxon>Tetraparma</taxon>
    </lineage>
</organism>
<protein>
    <submittedName>
        <fullName evidence="1">Uncharacterized protein</fullName>
    </submittedName>
</protein>
<name>A0ABQ6MSH1_9STRA</name>
<dbReference type="Proteomes" id="UP001165060">
    <property type="component" value="Unassembled WGS sequence"/>
</dbReference>
<dbReference type="Gene3D" id="3.40.50.880">
    <property type="match status" value="1"/>
</dbReference>
<evidence type="ECO:0000313" key="2">
    <source>
        <dbReference type="Proteomes" id="UP001165060"/>
    </source>
</evidence>
<dbReference type="InterPro" id="IPR050325">
    <property type="entry name" value="Prot/Nucl_acid_deglycase"/>
</dbReference>
<gene>
    <name evidence="1" type="ORF">TeGR_g6722</name>
</gene>
<dbReference type="PANTHER" id="PTHR48094:SF20">
    <property type="entry name" value="PROTEIN_NUCLEIC ACID DEGLYCASE 1"/>
    <property type="match status" value="1"/>
</dbReference>
<sequence length="281" mass="29587">MGCCNSTATADGAYEPSPFTKFAAVKQTTDYKESVVSKKHSGNYKVLVVCTDEGRFEMANGKVFSSGNHPTEVYLPLLHFKAAGFSFEFATASGGPVALEMWAFPTKDRHVSALHEELKPLLASPTALASVDPALKGYAGIFLPGGHGAMVNLPSCGALGNLLRAAHELSLPTIALCHGPAALLAGREGGEFPYKGYKAVSFSDKTDKFTPSIGYIPGPLPWLQQEALRKEGMLVANESEKGEIVVDRELVTGDSPLAANGIGLRAAPMLVEAADSAANSM</sequence>
<dbReference type="SUPFAM" id="SSF52317">
    <property type="entry name" value="Class I glutamine amidotransferase-like"/>
    <property type="match status" value="1"/>
</dbReference>
<accession>A0ABQ6MSH1</accession>
<keyword evidence="2" id="KW-1185">Reference proteome</keyword>
<comment type="caution">
    <text evidence="1">The sequence shown here is derived from an EMBL/GenBank/DDBJ whole genome shotgun (WGS) entry which is preliminary data.</text>
</comment>